<feature type="compositionally biased region" description="Basic and acidic residues" evidence="11">
    <location>
        <begin position="162"/>
        <end position="177"/>
    </location>
</feature>
<dbReference type="AlphaFoldDB" id="A0A3B3QYC3"/>
<feature type="domain" description="C2H2-type" evidence="12">
    <location>
        <begin position="856"/>
        <end position="883"/>
    </location>
</feature>
<keyword evidence="6" id="KW-0805">Transcription regulation</keyword>
<feature type="region of interest" description="Disordered" evidence="11">
    <location>
        <begin position="459"/>
        <end position="486"/>
    </location>
</feature>
<feature type="domain" description="C2H2-type" evidence="12">
    <location>
        <begin position="574"/>
        <end position="601"/>
    </location>
</feature>
<dbReference type="FunFam" id="3.30.160.60:FF:001119">
    <property type="entry name" value="zinc finger protein 408"/>
    <property type="match status" value="1"/>
</dbReference>
<feature type="domain" description="C2H2-type" evidence="12">
    <location>
        <begin position="517"/>
        <end position="544"/>
    </location>
</feature>
<organism evidence="13 14">
    <name type="scientific">Paramormyrops kingsleyae</name>
    <dbReference type="NCBI Taxonomy" id="1676925"/>
    <lineage>
        <taxon>Eukaryota</taxon>
        <taxon>Metazoa</taxon>
        <taxon>Chordata</taxon>
        <taxon>Craniata</taxon>
        <taxon>Vertebrata</taxon>
        <taxon>Euteleostomi</taxon>
        <taxon>Actinopterygii</taxon>
        <taxon>Neopterygii</taxon>
        <taxon>Teleostei</taxon>
        <taxon>Osteoglossocephala</taxon>
        <taxon>Osteoglossomorpha</taxon>
        <taxon>Osteoglossiformes</taxon>
        <taxon>Mormyridae</taxon>
        <taxon>Paramormyrops</taxon>
    </lineage>
</organism>
<evidence type="ECO:0000256" key="11">
    <source>
        <dbReference type="SAM" id="MobiDB-lite"/>
    </source>
</evidence>
<feature type="compositionally biased region" description="Basic and acidic residues" evidence="11">
    <location>
        <begin position="136"/>
        <end position="145"/>
    </location>
</feature>
<dbReference type="FunFam" id="3.30.160.60:FF:000358">
    <property type="entry name" value="zinc finger protein 24"/>
    <property type="match status" value="1"/>
</dbReference>
<protein>
    <recommendedName>
        <fullName evidence="12">C2H2-type domain-containing protein</fullName>
    </recommendedName>
</protein>
<dbReference type="PROSITE" id="PS00028">
    <property type="entry name" value="ZINC_FINGER_C2H2_1"/>
    <property type="match status" value="16"/>
</dbReference>
<keyword evidence="3" id="KW-0677">Repeat</keyword>
<evidence type="ECO:0000256" key="6">
    <source>
        <dbReference type="ARBA" id="ARBA00023015"/>
    </source>
</evidence>
<feature type="domain" description="C2H2-type" evidence="12">
    <location>
        <begin position="489"/>
        <end position="516"/>
    </location>
</feature>
<feature type="domain" description="C2H2-type" evidence="12">
    <location>
        <begin position="688"/>
        <end position="715"/>
    </location>
</feature>
<evidence type="ECO:0000256" key="5">
    <source>
        <dbReference type="ARBA" id="ARBA00022833"/>
    </source>
</evidence>
<dbReference type="Pfam" id="PF13465">
    <property type="entry name" value="zf-H2C2_2"/>
    <property type="match status" value="1"/>
</dbReference>
<dbReference type="FunFam" id="3.30.160.60:FF:000340">
    <property type="entry name" value="zinc finger protein 473 isoform X1"/>
    <property type="match status" value="1"/>
</dbReference>
<dbReference type="Ensembl" id="ENSPKIT00000035057.1">
    <property type="protein sequence ID" value="ENSPKIP00000010919.1"/>
    <property type="gene ID" value="ENSPKIG00000025446.1"/>
</dbReference>
<dbReference type="FunFam" id="3.30.160.60:FF:000902">
    <property type="entry name" value="Zinc finger protein 445"/>
    <property type="match status" value="1"/>
</dbReference>
<name>A0A3B3QYC3_9TELE</name>
<dbReference type="GO" id="GO:0000978">
    <property type="term" value="F:RNA polymerase II cis-regulatory region sequence-specific DNA binding"/>
    <property type="evidence" value="ECO:0007669"/>
    <property type="project" value="TreeGrafter"/>
</dbReference>
<comment type="subcellular location">
    <subcellularLocation>
        <location evidence="1">Nucleus</location>
    </subcellularLocation>
</comment>
<dbReference type="Gene3D" id="3.30.160.60">
    <property type="entry name" value="Classic Zinc Finger"/>
    <property type="match status" value="16"/>
</dbReference>
<dbReference type="Pfam" id="PF13894">
    <property type="entry name" value="zf-C2H2_4"/>
    <property type="match status" value="1"/>
</dbReference>
<dbReference type="SUPFAM" id="SSF57667">
    <property type="entry name" value="beta-beta-alpha zinc fingers"/>
    <property type="match status" value="9"/>
</dbReference>
<evidence type="ECO:0000256" key="4">
    <source>
        <dbReference type="ARBA" id="ARBA00022771"/>
    </source>
</evidence>
<reference evidence="13" key="1">
    <citation type="submission" date="2025-08" db="UniProtKB">
        <authorList>
            <consortium name="Ensembl"/>
        </authorList>
    </citation>
    <scope>IDENTIFICATION</scope>
</reference>
<dbReference type="GeneTree" id="ENSGT01150000286944"/>
<keyword evidence="9" id="KW-0539">Nucleus</keyword>
<evidence type="ECO:0000313" key="14">
    <source>
        <dbReference type="Proteomes" id="UP000261540"/>
    </source>
</evidence>
<feature type="domain" description="C2H2-type" evidence="12">
    <location>
        <begin position="545"/>
        <end position="573"/>
    </location>
</feature>
<evidence type="ECO:0000256" key="9">
    <source>
        <dbReference type="ARBA" id="ARBA00023242"/>
    </source>
</evidence>
<evidence type="ECO:0000256" key="2">
    <source>
        <dbReference type="ARBA" id="ARBA00022723"/>
    </source>
</evidence>
<dbReference type="Proteomes" id="UP000261540">
    <property type="component" value="Unplaced"/>
</dbReference>
<keyword evidence="7" id="KW-0238">DNA-binding</keyword>
<dbReference type="FunFam" id="3.30.160.60:FF:001732">
    <property type="entry name" value="Zgc:162936"/>
    <property type="match status" value="2"/>
</dbReference>
<sequence length="945" mass="106605">MLLCMFGVEGTTFYYSASFPKLVSLFTAAPSLLEECVQSNSPPEQLRTLLQHYKCLGQLVTHATTPLTGDCILSSLSLLPLGKAAVIHEETSRQSEYMHDSMDFLSPAYVSEEVEIVSVEESPIYRDLEMELRKSLDPDESRIESRNGGGDVEEEMSNLSTLKEEEGELTKETKEAAMDSGGGEAQVGELDAEYGEVEFESTEQGLRGGEVGSVYEMAQAVQEQVGPECEMVQSSNGEVGQECAEANPRTEDCTEVEPRSVEVQSECPEANPGSWECGKVEPECGDSTHGRKSQERKENIMAEDEALIRERQEHNTGEHKEGDGNGQTYRCEKELDPGKESAHGQEDGGQLQLVTTCLLQRPTVLIQRLAVADTSLPVLTPVHPTAGNGEQPVSSQRSRNRTAQKWKGRRAVRERKTSSRFRAALTGKPALSEKENIADSHGRALVTPAEEQHAVDLLKTQPEGDGKSVCPTEDGEDQPPTTADQSGAHICLQCRKTFRSRSDLMRHHRTHTGERPFQCSQCKKSFQNSWDLTRHRRTHTGERPFQCSQCGKSFTQLGSLRMHHKQKHKKEWPFHCSLCDRSYQFSSDLARHKQTHAVKRPHKCALCDKTYSRASDVRRHQLLNHTEERPHQCSLCGKSFKTSWDLTRHNRTHTGERPFQCSQCGKNFTELGSLRLHHQRAHEGEGLFNCSQCQKSFTQLATLTKHQHCHAGERPFQCSHCQKTFTRLSVLTRHQRIHTGERPYLCSQCGKSFLSQGELSKHQKCHTEERPYLCSQCGKGFKMEAALKKHRHTHTGECPYRCPHCKKTFTNRTGLSRHKLIHTGERPHLCSQCGKTFLSVGELLIHQRYHTGERPYQCSLCGKSFTQSCYLTVHRRTHTGERPYQCIVCSKSFSHSTPLKRHMRIHTGEKPFQCPDCGKSFSRLCLMKTHQQTHTVKESLDIALA</sequence>
<feature type="region of interest" description="Disordered" evidence="11">
    <location>
        <begin position="136"/>
        <end position="185"/>
    </location>
</feature>
<dbReference type="FunFam" id="3.30.160.60:FF:000671">
    <property type="entry name" value="Zinc finger protein 26"/>
    <property type="match status" value="1"/>
</dbReference>
<feature type="domain" description="C2H2-type" evidence="12">
    <location>
        <begin position="631"/>
        <end position="658"/>
    </location>
</feature>
<dbReference type="PANTHER" id="PTHR23226:SF377">
    <property type="entry name" value="ZINC FINGER AND SCAN DOMAIN-CONTAINING PROTEIN 20"/>
    <property type="match status" value="1"/>
</dbReference>
<dbReference type="FunFam" id="3.30.160.60:FF:000286">
    <property type="entry name" value="Zinc finger protein 770"/>
    <property type="match status" value="1"/>
</dbReference>
<feature type="compositionally biased region" description="Basic residues" evidence="11">
    <location>
        <begin position="398"/>
        <end position="408"/>
    </location>
</feature>
<feature type="region of interest" description="Disordered" evidence="11">
    <location>
        <begin position="382"/>
        <end position="408"/>
    </location>
</feature>
<dbReference type="PROSITE" id="PS50157">
    <property type="entry name" value="ZINC_FINGER_C2H2_2"/>
    <property type="match status" value="16"/>
</dbReference>
<dbReference type="Pfam" id="PF13912">
    <property type="entry name" value="zf-C2H2_6"/>
    <property type="match status" value="1"/>
</dbReference>
<accession>A0A3B3QYC3</accession>
<feature type="domain" description="C2H2-type" evidence="12">
    <location>
        <begin position="744"/>
        <end position="771"/>
    </location>
</feature>
<dbReference type="GO" id="GO:0045893">
    <property type="term" value="P:positive regulation of DNA-templated transcription"/>
    <property type="evidence" value="ECO:0007669"/>
    <property type="project" value="UniProtKB-ARBA"/>
</dbReference>
<feature type="domain" description="C2H2-type" evidence="12">
    <location>
        <begin position="800"/>
        <end position="827"/>
    </location>
</feature>
<keyword evidence="5" id="KW-0862">Zinc</keyword>
<evidence type="ECO:0000256" key="3">
    <source>
        <dbReference type="ARBA" id="ARBA00022737"/>
    </source>
</evidence>
<dbReference type="FunFam" id="3.30.160.60:FF:000495">
    <property type="entry name" value="zinc finger protein 668"/>
    <property type="match status" value="1"/>
</dbReference>
<dbReference type="PANTHER" id="PTHR23226">
    <property type="entry name" value="ZINC FINGER AND SCAN DOMAIN-CONTAINING"/>
    <property type="match status" value="1"/>
</dbReference>
<dbReference type="FunFam" id="3.30.160.60:FF:002343">
    <property type="entry name" value="Zinc finger protein 33A"/>
    <property type="match status" value="2"/>
</dbReference>
<keyword evidence="4 10" id="KW-0863">Zinc-finger</keyword>
<dbReference type="GO" id="GO:0005694">
    <property type="term" value="C:chromosome"/>
    <property type="evidence" value="ECO:0007669"/>
    <property type="project" value="UniProtKB-ARBA"/>
</dbReference>
<evidence type="ECO:0000256" key="8">
    <source>
        <dbReference type="ARBA" id="ARBA00023163"/>
    </source>
</evidence>
<feature type="domain" description="C2H2-type" evidence="12">
    <location>
        <begin position="602"/>
        <end position="630"/>
    </location>
</feature>
<feature type="domain" description="C2H2-type" evidence="12">
    <location>
        <begin position="912"/>
        <end position="939"/>
    </location>
</feature>
<feature type="domain" description="C2H2-type" evidence="12">
    <location>
        <begin position="772"/>
        <end position="799"/>
    </location>
</feature>
<keyword evidence="2" id="KW-0479">Metal-binding</keyword>
<dbReference type="FunFam" id="3.30.160.60:FF:000774">
    <property type="entry name" value="Zinc finger protein"/>
    <property type="match status" value="1"/>
</dbReference>
<dbReference type="GO" id="GO:0000981">
    <property type="term" value="F:DNA-binding transcription factor activity, RNA polymerase II-specific"/>
    <property type="evidence" value="ECO:0007669"/>
    <property type="project" value="TreeGrafter"/>
</dbReference>
<evidence type="ECO:0000259" key="12">
    <source>
        <dbReference type="PROSITE" id="PS50157"/>
    </source>
</evidence>
<evidence type="ECO:0000256" key="10">
    <source>
        <dbReference type="PROSITE-ProRule" id="PRU00042"/>
    </source>
</evidence>
<dbReference type="FunFam" id="3.30.160.60:FF:002333">
    <property type="entry name" value="Zinc finger protein 668"/>
    <property type="match status" value="1"/>
</dbReference>
<reference evidence="13" key="2">
    <citation type="submission" date="2025-09" db="UniProtKB">
        <authorList>
            <consortium name="Ensembl"/>
        </authorList>
    </citation>
    <scope>IDENTIFICATION</scope>
</reference>
<keyword evidence="14" id="KW-1185">Reference proteome</keyword>
<feature type="domain" description="C2H2-type" evidence="12">
    <location>
        <begin position="659"/>
        <end position="687"/>
    </location>
</feature>
<feature type="domain" description="C2H2-type" evidence="12">
    <location>
        <begin position="828"/>
        <end position="855"/>
    </location>
</feature>
<dbReference type="InterPro" id="IPR013087">
    <property type="entry name" value="Znf_C2H2_type"/>
</dbReference>
<dbReference type="GO" id="GO:0008270">
    <property type="term" value="F:zinc ion binding"/>
    <property type="evidence" value="ECO:0007669"/>
    <property type="project" value="UniProtKB-KW"/>
</dbReference>
<dbReference type="GO" id="GO:0005634">
    <property type="term" value="C:nucleus"/>
    <property type="evidence" value="ECO:0007669"/>
    <property type="project" value="UniProtKB-SubCell"/>
</dbReference>
<dbReference type="SMART" id="SM00355">
    <property type="entry name" value="ZnF_C2H2"/>
    <property type="match status" value="16"/>
</dbReference>
<feature type="domain" description="C2H2-type" evidence="12">
    <location>
        <begin position="716"/>
        <end position="743"/>
    </location>
</feature>
<feature type="compositionally biased region" description="Basic and acidic residues" evidence="11">
    <location>
        <begin position="278"/>
        <end position="323"/>
    </location>
</feature>
<evidence type="ECO:0000256" key="1">
    <source>
        <dbReference type="ARBA" id="ARBA00004123"/>
    </source>
</evidence>
<dbReference type="InterPro" id="IPR036236">
    <property type="entry name" value="Znf_C2H2_sf"/>
</dbReference>
<dbReference type="Pfam" id="PF00096">
    <property type="entry name" value="zf-C2H2"/>
    <property type="match status" value="9"/>
</dbReference>
<feature type="compositionally biased region" description="Basic and acidic residues" evidence="11">
    <location>
        <begin position="330"/>
        <end position="346"/>
    </location>
</feature>
<proteinExistence type="predicted"/>
<evidence type="ECO:0000256" key="7">
    <source>
        <dbReference type="ARBA" id="ARBA00023125"/>
    </source>
</evidence>
<evidence type="ECO:0000313" key="13">
    <source>
        <dbReference type="Ensembl" id="ENSPKIP00000010919.1"/>
    </source>
</evidence>
<feature type="domain" description="C2H2-type" evidence="12">
    <location>
        <begin position="884"/>
        <end position="911"/>
    </location>
</feature>
<feature type="region of interest" description="Disordered" evidence="11">
    <location>
        <begin position="264"/>
        <end position="347"/>
    </location>
</feature>
<keyword evidence="8" id="KW-0804">Transcription</keyword>